<dbReference type="InterPro" id="IPR017896">
    <property type="entry name" value="4Fe4S_Fe-S-bd"/>
</dbReference>
<reference evidence="2 3" key="1">
    <citation type="submission" date="2022-08" db="EMBL/GenBank/DDBJ databases">
        <title>Proteogenomics of the novel Dehalobacterium formicoaceticum strain EZ94 highlights a key role of methyltransferases during anaerobic dichloromethane degradation.</title>
        <authorList>
            <person name="Wasmund K."/>
        </authorList>
    </citation>
    <scope>NUCLEOTIDE SEQUENCE [LARGE SCALE GENOMIC DNA]</scope>
    <source>
        <strain evidence="2 3">EZ94</strain>
    </source>
</reference>
<sequence>MELKEKIEGIINEMVQDANTQTCYRPPLIGYASAHDHLFTQMKNIIGPHVVHPREILPEAKTVVAFFVPFSEGIVRANRSAQGVPVEWARAYIEANTLIGDICARLKDELEKEGIPSGFQKATHNFNEVDLTAAWSHRSAAYVAGLGTFGLNHLLITPAGCAGRFGSIIIAREIPPTPKPTEEYCLYYQKGTCTACVKNCPTGALQIDSWDKQRCYAQLLQVAEDYPQLGLCDVCGKCNLGPCALSSC</sequence>
<dbReference type="PANTHER" id="PTHR42827">
    <property type="entry name" value="IRON-SULFUR CLUSTER-BINDING PROTEIN-RELATED"/>
    <property type="match status" value="1"/>
</dbReference>
<evidence type="ECO:0000313" key="2">
    <source>
        <dbReference type="EMBL" id="MCR6544441.1"/>
    </source>
</evidence>
<name>A0ABT1Y1R3_9FIRM</name>
<dbReference type="PROSITE" id="PS51379">
    <property type="entry name" value="4FE4S_FER_2"/>
    <property type="match status" value="1"/>
</dbReference>
<organism evidence="2 3">
    <name type="scientific">Dehalobacterium formicoaceticum</name>
    <dbReference type="NCBI Taxonomy" id="51515"/>
    <lineage>
        <taxon>Bacteria</taxon>
        <taxon>Bacillati</taxon>
        <taxon>Bacillota</taxon>
        <taxon>Clostridia</taxon>
        <taxon>Eubacteriales</taxon>
        <taxon>Peptococcaceae</taxon>
        <taxon>Dehalobacterium</taxon>
    </lineage>
</organism>
<gene>
    <name evidence="2" type="ORF">NVS47_02755</name>
</gene>
<comment type="caution">
    <text evidence="2">The sequence shown here is derived from an EMBL/GenBank/DDBJ whole genome shotgun (WGS) entry which is preliminary data.</text>
</comment>
<evidence type="ECO:0000259" key="1">
    <source>
        <dbReference type="PROSITE" id="PS51379"/>
    </source>
</evidence>
<dbReference type="EMBL" id="JANPWE010000001">
    <property type="protein sequence ID" value="MCR6544441.1"/>
    <property type="molecule type" value="Genomic_DNA"/>
</dbReference>
<accession>A0ABT1Y1R3</accession>
<protein>
    <submittedName>
        <fullName evidence="2">Epoxyqueuosine reductase</fullName>
    </submittedName>
</protein>
<dbReference type="Proteomes" id="UP001524944">
    <property type="component" value="Unassembled WGS sequence"/>
</dbReference>
<feature type="domain" description="4Fe-4S ferredoxin-type" evidence="1">
    <location>
        <begin position="176"/>
        <end position="210"/>
    </location>
</feature>
<keyword evidence="3" id="KW-1185">Reference proteome</keyword>
<dbReference type="SUPFAM" id="SSF54862">
    <property type="entry name" value="4Fe-4S ferredoxins"/>
    <property type="match status" value="1"/>
</dbReference>
<dbReference type="RefSeq" id="WP_089609915.1">
    <property type="nucleotide sequence ID" value="NZ_CP022121.1"/>
</dbReference>
<evidence type="ECO:0000313" key="3">
    <source>
        <dbReference type="Proteomes" id="UP001524944"/>
    </source>
</evidence>
<dbReference type="PANTHER" id="PTHR42827:SF1">
    <property type="entry name" value="IRON-SULFUR CLUSTER-BINDING PROTEIN"/>
    <property type="match status" value="1"/>
</dbReference>
<proteinExistence type="predicted"/>